<protein>
    <submittedName>
        <fullName evidence="1">Uncharacterized protein</fullName>
    </submittedName>
</protein>
<name>T0HA38_9SPHN</name>
<dbReference type="PATRIC" id="fig|1096930.3.peg.3999"/>
<reference evidence="1 2" key="1">
    <citation type="journal article" date="2013" name="Genome Announc.">
        <title>Genome Sequence of Novosphingobium lindaniclasticum LE124T, Isolated from a Hexachlorocyclohexane Dumpsite.</title>
        <authorList>
            <person name="Saxena A."/>
            <person name="Nayyar N."/>
            <person name="Sangwan N."/>
            <person name="Kumari R."/>
            <person name="Khurana J.P."/>
            <person name="Lal R."/>
        </authorList>
    </citation>
    <scope>NUCLEOTIDE SEQUENCE [LARGE SCALE GENOMIC DNA]</scope>
    <source>
        <strain evidence="1 2">LE124</strain>
    </source>
</reference>
<comment type="caution">
    <text evidence="1">The sequence shown here is derived from an EMBL/GenBank/DDBJ whole genome shotgun (WGS) entry which is preliminary data.</text>
</comment>
<evidence type="ECO:0000313" key="2">
    <source>
        <dbReference type="Proteomes" id="UP000015527"/>
    </source>
</evidence>
<dbReference type="AlphaFoldDB" id="T0HA38"/>
<gene>
    <name evidence="1" type="ORF">L284_20340</name>
</gene>
<evidence type="ECO:0000313" key="1">
    <source>
        <dbReference type="EMBL" id="EQB08998.1"/>
    </source>
</evidence>
<keyword evidence="2" id="KW-1185">Reference proteome</keyword>
<accession>T0HA38</accession>
<dbReference type="Proteomes" id="UP000015527">
    <property type="component" value="Unassembled WGS sequence"/>
</dbReference>
<proteinExistence type="predicted"/>
<dbReference type="RefSeq" id="WP_021235754.1">
    <property type="nucleotide sequence ID" value="NZ_ATHL01000138.1"/>
</dbReference>
<organism evidence="1 2">
    <name type="scientific">Novosphingobium lindaniclasticum LE124</name>
    <dbReference type="NCBI Taxonomy" id="1096930"/>
    <lineage>
        <taxon>Bacteria</taxon>
        <taxon>Pseudomonadati</taxon>
        <taxon>Pseudomonadota</taxon>
        <taxon>Alphaproteobacteria</taxon>
        <taxon>Sphingomonadales</taxon>
        <taxon>Sphingomonadaceae</taxon>
        <taxon>Novosphingobium</taxon>
    </lineage>
</organism>
<dbReference type="EMBL" id="ATHL01000138">
    <property type="protein sequence ID" value="EQB08998.1"/>
    <property type="molecule type" value="Genomic_DNA"/>
</dbReference>
<sequence length="48" mass="5222">MTQLIGELGSKLQELEDLGALVAAAHLQAAIDSLRAYREPEQNRSKAD</sequence>